<dbReference type="Pfam" id="PF03466">
    <property type="entry name" value="LysR_substrate"/>
    <property type="match status" value="1"/>
</dbReference>
<name>A0A9X1IQX3_9SPHN</name>
<dbReference type="GO" id="GO:0043565">
    <property type="term" value="F:sequence-specific DNA binding"/>
    <property type="evidence" value="ECO:0007669"/>
    <property type="project" value="TreeGrafter"/>
</dbReference>
<dbReference type="PANTHER" id="PTHR30537">
    <property type="entry name" value="HTH-TYPE TRANSCRIPTIONAL REGULATOR"/>
    <property type="match status" value="1"/>
</dbReference>
<keyword evidence="2" id="KW-0805">Transcription regulation</keyword>
<organism evidence="6 7">
    <name type="scientific">Sphingobium nicotianae</name>
    <dbReference type="NCBI Taxonomy" id="2782607"/>
    <lineage>
        <taxon>Bacteria</taxon>
        <taxon>Pseudomonadati</taxon>
        <taxon>Pseudomonadota</taxon>
        <taxon>Alphaproteobacteria</taxon>
        <taxon>Sphingomonadales</taxon>
        <taxon>Sphingomonadaceae</taxon>
        <taxon>Sphingobium</taxon>
    </lineage>
</organism>
<evidence type="ECO:0000259" key="5">
    <source>
        <dbReference type="PROSITE" id="PS50931"/>
    </source>
</evidence>
<dbReference type="InterPro" id="IPR000847">
    <property type="entry name" value="LysR_HTH_N"/>
</dbReference>
<evidence type="ECO:0000313" key="6">
    <source>
        <dbReference type="EMBL" id="MBT2186795.1"/>
    </source>
</evidence>
<feature type="domain" description="HTH lysR-type" evidence="5">
    <location>
        <begin position="8"/>
        <end position="65"/>
    </location>
</feature>
<keyword evidence="7" id="KW-1185">Reference proteome</keyword>
<dbReference type="InterPro" id="IPR058163">
    <property type="entry name" value="LysR-type_TF_proteobact-type"/>
</dbReference>
<dbReference type="PANTHER" id="PTHR30537:SF79">
    <property type="entry name" value="TRANSCRIPTIONAL REGULATOR-RELATED"/>
    <property type="match status" value="1"/>
</dbReference>
<evidence type="ECO:0000313" key="7">
    <source>
        <dbReference type="Proteomes" id="UP001138757"/>
    </source>
</evidence>
<dbReference type="SUPFAM" id="SSF53850">
    <property type="entry name" value="Periplasmic binding protein-like II"/>
    <property type="match status" value="1"/>
</dbReference>
<dbReference type="EMBL" id="JAHGAW010000004">
    <property type="protein sequence ID" value="MBT2186795.1"/>
    <property type="molecule type" value="Genomic_DNA"/>
</dbReference>
<evidence type="ECO:0000256" key="1">
    <source>
        <dbReference type="ARBA" id="ARBA00009437"/>
    </source>
</evidence>
<gene>
    <name evidence="6" type="ORF">KK488_07505</name>
</gene>
<comment type="similarity">
    <text evidence="1">Belongs to the LysR transcriptional regulatory family.</text>
</comment>
<dbReference type="GO" id="GO:0003700">
    <property type="term" value="F:DNA-binding transcription factor activity"/>
    <property type="evidence" value="ECO:0007669"/>
    <property type="project" value="InterPro"/>
</dbReference>
<dbReference type="Gene3D" id="1.10.10.10">
    <property type="entry name" value="Winged helix-like DNA-binding domain superfamily/Winged helix DNA-binding domain"/>
    <property type="match status" value="1"/>
</dbReference>
<proteinExistence type="inferred from homology"/>
<dbReference type="GO" id="GO:0006351">
    <property type="term" value="P:DNA-templated transcription"/>
    <property type="evidence" value="ECO:0007669"/>
    <property type="project" value="TreeGrafter"/>
</dbReference>
<dbReference type="InterPro" id="IPR036388">
    <property type="entry name" value="WH-like_DNA-bd_sf"/>
</dbReference>
<dbReference type="Pfam" id="PF00126">
    <property type="entry name" value="HTH_1"/>
    <property type="match status" value="1"/>
</dbReference>
<reference evidence="6" key="1">
    <citation type="submission" date="2021-05" db="EMBL/GenBank/DDBJ databases">
        <title>Genome of Sphingobium sp. strain.</title>
        <authorList>
            <person name="Fan R."/>
        </authorList>
    </citation>
    <scope>NUCLEOTIDE SEQUENCE</scope>
    <source>
        <strain evidence="6">H33</strain>
    </source>
</reference>
<dbReference type="Proteomes" id="UP001138757">
    <property type="component" value="Unassembled WGS sequence"/>
</dbReference>
<dbReference type="PROSITE" id="PS50931">
    <property type="entry name" value="HTH_LYSR"/>
    <property type="match status" value="1"/>
</dbReference>
<dbReference type="Gene3D" id="3.40.190.10">
    <property type="entry name" value="Periplasmic binding protein-like II"/>
    <property type="match status" value="2"/>
</dbReference>
<sequence length="307" mass="34209">MTPSRTVPSLAMLRAFDAFGRVGGIRKAAQMLEVDHAVVSRHLSALEAFVGTALIDRRAGMRALTSDGAEYHRRISAAFQEISNATLMLRKRHDQQLLIWCSPGFAYHWLSPRLSAFADQDDDIAFELRSMDYGPDFAINEADGDIRYVRHTASTTVPAGCRWIELATPTVYPVASPTFAESIAGRLREARDLLGMRLLHEESDAEWRLWFESQGIALPPSTIAGPRFWHAHVMLDAAKSGQGIALANDFLARNDLLSGQLVALKPTDLPLRPASIGSYHFTARSDRWHNGTLARFRNWLIREAGRS</sequence>
<comment type="caution">
    <text evidence="6">The sequence shown here is derived from an EMBL/GenBank/DDBJ whole genome shotgun (WGS) entry which is preliminary data.</text>
</comment>
<evidence type="ECO:0000256" key="4">
    <source>
        <dbReference type="ARBA" id="ARBA00023163"/>
    </source>
</evidence>
<dbReference type="InterPro" id="IPR036390">
    <property type="entry name" value="WH_DNA-bd_sf"/>
</dbReference>
<keyword evidence="3" id="KW-0238">DNA-binding</keyword>
<dbReference type="InterPro" id="IPR005119">
    <property type="entry name" value="LysR_subst-bd"/>
</dbReference>
<accession>A0A9X1IQX3</accession>
<dbReference type="AlphaFoldDB" id="A0A9X1IQX3"/>
<evidence type="ECO:0000256" key="2">
    <source>
        <dbReference type="ARBA" id="ARBA00023015"/>
    </source>
</evidence>
<protein>
    <submittedName>
        <fullName evidence="6">LysR family transcriptional regulator</fullName>
    </submittedName>
</protein>
<dbReference type="SUPFAM" id="SSF46785">
    <property type="entry name" value="Winged helix' DNA-binding domain"/>
    <property type="match status" value="1"/>
</dbReference>
<evidence type="ECO:0000256" key="3">
    <source>
        <dbReference type="ARBA" id="ARBA00023125"/>
    </source>
</evidence>
<keyword evidence="4" id="KW-0804">Transcription</keyword>